<dbReference type="EMBL" id="OX395145">
    <property type="protein sequence ID" value="CAI5799431.1"/>
    <property type="molecule type" value="Genomic_DNA"/>
</dbReference>
<dbReference type="Proteomes" id="UP001178461">
    <property type="component" value="Chromosome W"/>
</dbReference>
<keyword evidence="3" id="KW-1185">Reference proteome</keyword>
<dbReference type="Gene3D" id="1.10.555.10">
    <property type="entry name" value="Rho GTPase activation protein"/>
    <property type="match status" value="1"/>
</dbReference>
<accession>A0AA35LNC1</accession>
<dbReference type="Pfam" id="PF00620">
    <property type="entry name" value="RhoGAP"/>
    <property type="match status" value="1"/>
</dbReference>
<dbReference type="AlphaFoldDB" id="A0AA35LNC1"/>
<evidence type="ECO:0000313" key="3">
    <source>
        <dbReference type="Proteomes" id="UP001178461"/>
    </source>
</evidence>
<evidence type="ECO:0000259" key="1">
    <source>
        <dbReference type="Pfam" id="PF00620"/>
    </source>
</evidence>
<organism evidence="2 3">
    <name type="scientific">Podarcis lilfordi</name>
    <name type="common">Lilford's wall lizard</name>
    <dbReference type="NCBI Taxonomy" id="74358"/>
    <lineage>
        <taxon>Eukaryota</taxon>
        <taxon>Metazoa</taxon>
        <taxon>Chordata</taxon>
        <taxon>Craniata</taxon>
        <taxon>Vertebrata</taxon>
        <taxon>Euteleostomi</taxon>
        <taxon>Lepidosauria</taxon>
        <taxon>Squamata</taxon>
        <taxon>Bifurcata</taxon>
        <taxon>Unidentata</taxon>
        <taxon>Episquamata</taxon>
        <taxon>Laterata</taxon>
        <taxon>Lacertibaenia</taxon>
        <taxon>Lacertidae</taxon>
        <taxon>Podarcis</taxon>
    </lineage>
</organism>
<sequence length="136" mass="15878">MEKELLEVKKRNVAWNKDRQTCRAVWRKSGLLREEPKALPEQVICYELYQRCLECSHDSHLCRQMICQNVFRFVMAFLWELLKYSESNNVSANMLATLFASLLLRPLPNVLSKQSPQEHQLAIGFLLGFLLGADDY</sequence>
<protein>
    <submittedName>
        <fullName evidence="2">Inositol polyphosphate 5-phosphatase OCRL isoform X3</fullName>
    </submittedName>
</protein>
<dbReference type="InterPro" id="IPR000198">
    <property type="entry name" value="RhoGAP_dom"/>
</dbReference>
<name>A0AA35LNC1_9SAUR</name>
<dbReference type="GO" id="GO:0007165">
    <property type="term" value="P:signal transduction"/>
    <property type="evidence" value="ECO:0007669"/>
    <property type="project" value="InterPro"/>
</dbReference>
<dbReference type="InterPro" id="IPR008936">
    <property type="entry name" value="Rho_GTPase_activation_prot"/>
</dbReference>
<dbReference type="SUPFAM" id="SSF48350">
    <property type="entry name" value="GTPase activation domain, GAP"/>
    <property type="match status" value="1"/>
</dbReference>
<reference evidence="2" key="1">
    <citation type="submission" date="2022-12" db="EMBL/GenBank/DDBJ databases">
        <authorList>
            <person name="Alioto T."/>
            <person name="Alioto T."/>
            <person name="Gomez Garrido J."/>
        </authorList>
    </citation>
    <scope>NUCLEOTIDE SEQUENCE</scope>
</reference>
<gene>
    <name evidence="2" type="ORF">PODLI_1B000739</name>
</gene>
<feature type="domain" description="Rho-GAP" evidence="1">
    <location>
        <begin position="37"/>
        <end position="106"/>
    </location>
</feature>
<evidence type="ECO:0000313" key="2">
    <source>
        <dbReference type="EMBL" id="CAI5799431.1"/>
    </source>
</evidence>
<proteinExistence type="predicted"/>